<keyword evidence="2" id="KW-1185">Reference proteome</keyword>
<reference evidence="1 2" key="1">
    <citation type="submission" date="2011-09" db="EMBL/GenBank/DDBJ databases">
        <authorList>
            <person name="Pope W.H."/>
            <person name="Pedulla M.L."/>
            <person name="Ford M.E."/>
            <person name="Peebles C.L."/>
            <person name="Hatfull G.H."/>
            <person name="Hendrix R.W."/>
        </authorList>
    </citation>
    <scope>NUCLEOTIDE SEQUENCE [LARGE SCALE GENOMIC DNA]</scope>
    <source>
        <strain evidence="1">G</strain>
    </source>
</reference>
<dbReference type="RefSeq" id="YP_009015347.1">
    <property type="nucleotide sequence ID" value="NC_023719.1"/>
</dbReference>
<evidence type="ECO:0000313" key="1">
    <source>
        <dbReference type="EMBL" id="AEO93307.1"/>
    </source>
</evidence>
<sequence>MDRVSLNVEKQIHSMLRQYYVYDTIKVPANMNTVTVKRKEKLNVRKKILSIIPIYDYKEWEEELSDWEIYDILTIFDKTISVSVCIDCIGEKVYWKYLVEEK</sequence>
<evidence type="ECO:0000313" key="2">
    <source>
        <dbReference type="Proteomes" id="UP000009273"/>
    </source>
</evidence>
<name>G3MBA6_9CAUD</name>
<gene>
    <name evidence="1" type="primary">36</name>
    <name evidence="1" type="ORF">G_36</name>
</gene>
<organism evidence="1 2">
    <name type="scientific">Bacillus phage G</name>
    <dbReference type="NCBI Taxonomy" id="2884420"/>
    <lineage>
        <taxon>Viruses</taxon>
        <taxon>Duplodnaviria</taxon>
        <taxon>Heunggongvirae</taxon>
        <taxon>Uroviricota</taxon>
        <taxon>Caudoviricetes</taxon>
        <taxon>Donellivirus</taxon>
        <taxon>Donellivirus gee</taxon>
    </lineage>
</organism>
<accession>G3MBA6</accession>
<proteinExistence type="predicted"/>
<protein>
    <submittedName>
        <fullName evidence="1">Gp36</fullName>
    </submittedName>
</protein>
<dbReference type="EMBL" id="JN638751">
    <property type="protein sequence ID" value="AEO93307.1"/>
    <property type="molecule type" value="Genomic_DNA"/>
</dbReference>
<dbReference type="KEGG" id="vg:18563255"/>
<dbReference type="GeneID" id="18563255"/>
<dbReference type="Proteomes" id="UP000009273">
    <property type="component" value="Segment"/>
</dbReference>